<dbReference type="InterPro" id="IPR001128">
    <property type="entry name" value="Cyt_P450"/>
</dbReference>
<dbReference type="Proteomes" id="UP000638848">
    <property type="component" value="Unassembled WGS sequence"/>
</dbReference>
<evidence type="ECO:0000256" key="3">
    <source>
        <dbReference type="SAM" id="MobiDB-lite"/>
    </source>
</evidence>
<dbReference type="PRINTS" id="PR00359">
    <property type="entry name" value="BP450"/>
</dbReference>
<keyword evidence="2" id="KW-0408">Iron</keyword>
<dbReference type="InterPro" id="IPR017972">
    <property type="entry name" value="Cyt_P450_CS"/>
</dbReference>
<comment type="caution">
    <text evidence="4">The sequence shown here is derived from an EMBL/GenBank/DDBJ whole genome shotgun (WGS) entry which is preliminary data.</text>
</comment>
<gene>
    <name evidence="4" type="ORF">GCM10011374_14550</name>
</gene>
<evidence type="ECO:0000256" key="2">
    <source>
        <dbReference type="RuleBase" id="RU000461"/>
    </source>
</evidence>
<feature type="region of interest" description="Disordered" evidence="3">
    <location>
        <begin position="1"/>
        <end position="22"/>
    </location>
</feature>
<keyword evidence="2" id="KW-0349">Heme</keyword>
<dbReference type="GO" id="GO:0004497">
    <property type="term" value="F:monooxygenase activity"/>
    <property type="evidence" value="ECO:0007669"/>
    <property type="project" value="UniProtKB-KW"/>
</dbReference>
<evidence type="ECO:0000313" key="5">
    <source>
        <dbReference type="Proteomes" id="UP000638848"/>
    </source>
</evidence>
<dbReference type="PRINTS" id="PR00385">
    <property type="entry name" value="P450"/>
</dbReference>
<protein>
    <recommendedName>
        <fullName evidence="6">Cytochrome P450</fullName>
    </recommendedName>
</protein>
<dbReference type="SUPFAM" id="SSF48264">
    <property type="entry name" value="Cytochrome P450"/>
    <property type="match status" value="1"/>
</dbReference>
<dbReference type="PROSITE" id="PS00086">
    <property type="entry name" value="CYTOCHROME_P450"/>
    <property type="match status" value="1"/>
</dbReference>
<dbReference type="GO" id="GO:0016705">
    <property type="term" value="F:oxidoreductase activity, acting on paired donors, with incorporation or reduction of molecular oxygen"/>
    <property type="evidence" value="ECO:0007669"/>
    <property type="project" value="InterPro"/>
</dbReference>
<keyword evidence="2" id="KW-0503">Monooxygenase</keyword>
<evidence type="ECO:0008006" key="6">
    <source>
        <dbReference type="Google" id="ProtNLM"/>
    </source>
</evidence>
<dbReference type="PANTHER" id="PTHR46696">
    <property type="entry name" value="P450, PUTATIVE (EUROFUNG)-RELATED"/>
    <property type="match status" value="1"/>
</dbReference>
<evidence type="ECO:0000313" key="4">
    <source>
        <dbReference type="EMBL" id="GGG52838.1"/>
    </source>
</evidence>
<dbReference type="AlphaFoldDB" id="A0A917LRV7"/>
<dbReference type="EMBL" id="BMEQ01000005">
    <property type="protein sequence ID" value="GGG52838.1"/>
    <property type="molecule type" value="Genomic_DNA"/>
</dbReference>
<dbReference type="InterPro" id="IPR036396">
    <property type="entry name" value="Cyt_P450_sf"/>
</dbReference>
<accession>A0A917LRV7</accession>
<evidence type="ECO:0000256" key="1">
    <source>
        <dbReference type="ARBA" id="ARBA00010617"/>
    </source>
</evidence>
<dbReference type="RefSeq" id="WP_229741627.1">
    <property type="nucleotide sequence ID" value="NZ_BMEQ01000005.1"/>
</dbReference>
<dbReference type="Gene3D" id="1.10.630.10">
    <property type="entry name" value="Cytochrome P450"/>
    <property type="match status" value="1"/>
</dbReference>
<dbReference type="PANTHER" id="PTHR46696:SF1">
    <property type="entry name" value="CYTOCHROME P450 YJIB-RELATED"/>
    <property type="match status" value="1"/>
</dbReference>
<dbReference type="CDD" id="cd00302">
    <property type="entry name" value="cytochrome_P450"/>
    <property type="match status" value="1"/>
</dbReference>
<dbReference type="GO" id="GO:0005506">
    <property type="term" value="F:iron ion binding"/>
    <property type="evidence" value="ECO:0007669"/>
    <property type="project" value="InterPro"/>
</dbReference>
<dbReference type="InterPro" id="IPR002397">
    <property type="entry name" value="Cyt_P450_B"/>
</dbReference>
<keyword evidence="2" id="KW-0479">Metal-binding</keyword>
<reference evidence="4" key="2">
    <citation type="submission" date="2020-09" db="EMBL/GenBank/DDBJ databases">
        <authorList>
            <person name="Sun Q."/>
            <person name="Zhou Y."/>
        </authorList>
    </citation>
    <scope>NUCLEOTIDE SEQUENCE</scope>
    <source>
        <strain evidence="4">CGMCC 1.12187</strain>
    </source>
</reference>
<keyword evidence="2" id="KW-0560">Oxidoreductase</keyword>
<reference evidence="4" key="1">
    <citation type="journal article" date="2014" name="Int. J. Syst. Evol. Microbiol.">
        <title>Complete genome sequence of Corynebacterium casei LMG S-19264T (=DSM 44701T), isolated from a smear-ripened cheese.</title>
        <authorList>
            <consortium name="US DOE Joint Genome Institute (JGI-PGF)"/>
            <person name="Walter F."/>
            <person name="Albersmeier A."/>
            <person name="Kalinowski J."/>
            <person name="Ruckert C."/>
        </authorList>
    </citation>
    <scope>NUCLEOTIDE SEQUENCE</scope>
    <source>
        <strain evidence="4">CGMCC 1.12187</strain>
    </source>
</reference>
<sequence length="410" mass="44821">MNAENSCPAPHHGGHRKSVRAGEAAEPGIEVVGGAWHVRSLSLVRQVLREGDATVQAGFNAETAHEGLARTPVLFMDGPEHRRQRAAIARYFTPATVGRRYRGLMEELADELVGQVRRDGGCELSRVTMRYSVEIAAQVVGLTESDTDGMSVRLDRFFGLPFVPPGEQGAGGSRLGAALRARARSLRSLAAVGAFFLRDVRPAIAARRAAPQEDVISHLLEQGYGDREILTECITYAAAGMATTREFIAMAAWHLLDDPRLRERYLAAEEAERYGILHEILRLEPVVGHLYRRAVRDLVLVDGDECHEVPAGAVLDLYVRQANADPGAFGDDALSLCPVRERPTGARPEGVSFGDGPHRCPGNFLAIQESDVLLQRLLRLPLELAEPPRLGWEDLIAGYQLRGVALRVRG</sequence>
<comment type="similarity">
    <text evidence="1 2">Belongs to the cytochrome P450 family.</text>
</comment>
<proteinExistence type="inferred from homology"/>
<keyword evidence="5" id="KW-1185">Reference proteome</keyword>
<organism evidence="4 5">
    <name type="scientific">Kocuria dechangensis</name>
    <dbReference type="NCBI Taxonomy" id="1176249"/>
    <lineage>
        <taxon>Bacteria</taxon>
        <taxon>Bacillati</taxon>
        <taxon>Actinomycetota</taxon>
        <taxon>Actinomycetes</taxon>
        <taxon>Micrococcales</taxon>
        <taxon>Micrococcaceae</taxon>
        <taxon>Kocuria</taxon>
    </lineage>
</organism>
<dbReference type="Pfam" id="PF00067">
    <property type="entry name" value="p450"/>
    <property type="match status" value="1"/>
</dbReference>
<dbReference type="GO" id="GO:0020037">
    <property type="term" value="F:heme binding"/>
    <property type="evidence" value="ECO:0007669"/>
    <property type="project" value="InterPro"/>
</dbReference>
<name>A0A917LRV7_9MICC</name>